<reference evidence="9" key="3">
    <citation type="submission" date="2023-03" db="EMBL/GenBank/DDBJ databases">
        <title>Draft genome sequence of a Mycolicibacterium mageritense strain H4_3_1 isolated from a hybrid biological-inorganic system reactor.</title>
        <authorList>
            <person name="Feng X."/>
            <person name="Kazama D."/>
            <person name="Sato K."/>
            <person name="Kobayashi H."/>
        </authorList>
    </citation>
    <scope>NUCLEOTIDE SEQUENCE</scope>
    <source>
        <strain evidence="9">H4_3_1</strain>
    </source>
</reference>
<reference evidence="8 10" key="1">
    <citation type="journal article" date="2019" name="Emerg. Microbes Infect.">
        <title>Comprehensive subspecies identification of 175 nontuberculous mycobacteria species based on 7547 genomic profiles.</title>
        <authorList>
            <person name="Matsumoto Y."/>
            <person name="Kinjo T."/>
            <person name="Motooka D."/>
            <person name="Nabeya D."/>
            <person name="Jung N."/>
            <person name="Uechi K."/>
            <person name="Horii T."/>
            <person name="Iida T."/>
            <person name="Fujita J."/>
            <person name="Nakamura S."/>
        </authorList>
    </citation>
    <scope>NUCLEOTIDE SEQUENCE [LARGE SCALE GENOMIC DNA]</scope>
    <source>
        <strain evidence="8 10">JCM 12375</strain>
    </source>
</reference>
<evidence type="ECO:0000259" key="7">
    <source>
        <dbReference type="Pfam" id="PF06271"/>
    </source>
</evidence>
<keyword evidence="3 6" id="KW-0812">Transmembrane</keyword>
<comment type="subcellular location">
    <subcellularLocation>
        <location evidence="1">Cell membrane</location>
        <topology evidence="1">Multi-pass membrane protein</topology>
    </subcellularLocation>
</comment>
<dbReference type="EMBL" id="AP022567">
    <property type="protein sequence ID" value="BBX38175.1"/>
    <property type="molecule type" value="Genomic_DNA"/>
</dbReference>
<evidence type="ECO:0000256" key="1">
    <source>
        <dbReference type="ARBA" id="ARBA00004651"/>
    </source>
</evidence>
<evidence type="ECO:0000313" key="11">
    <source>
        <dbReference type="Proteomes" id="UP001241092"/>
    </source>
</evidence>
<keyword evidence="10" id="KW-1185">Reference proteome</keyword>
<dbReference type="GO" id="GO:0005886">
    <property type="term" value="C:plasma membrane"/>
    <property type="evidence" value="ECO:0007669"/>
    <property type="project" value="UniProtKB-SubCell"/>
</dbReference>
<evidence type="ECO:0000313" key="10">
    <source>
        <dbReference type="Proteomes" id="UP000465622"/>
    </source>
</evidence>
<keyword evidence="5 6" id="KW-0472">Membrane</keyword>
<reference evidence="8" key="2">
    <citation type="submission" date="2020-02" db="EMBL/GenBank/DDBJ databases">
        <authorList>
            <person name="Matsumoto Y."/>
            <person name="Motooka D."/>
            <person name="Nakamura S."/>
        </authorList>
    </citation>
    <scope>NUCLEOTIDE SEQUENCE</scope>
    <source>
        <strain evidence="8">JCM 12375</strain>
    </source>
</reference>
<evidence type="ECO:0000313" key="9">
    <source>
        <dbReference type="EMBL" id="BDY32811.1"/>
    </source>
</evidence>
<feature type="domain" description="RDD" evidence="7">
    <location>
        <begin position="11"/>
        <end position="168"/>
    </location>
</feature>
<keyword evidence="2" id="KW-1003">Cell membrane</keyword>
<feature type="transmembrane region" description="Helical" evidence="6">
    <location>
        <begin position="26"/>
        <end position="45"/>
    </location>
</feature>
<organism evidence="9 11">
    <name type="scientific">Mycolicibacterium mageritense</name>
    <name type="common">Mycobacterium mageritense</name>
    <dbReference type="NCBI Taxonomy" id="53462"/>
    <lineage>
        <taxon>Bacteria</taxon>
        <taxon>Bacillati</taxon>
        <taxon>Actinomycetota</taxon>
        <taxon>Actinomycetes</taxon>
        <taxon>Mycobacteriales</taxon>
        <taxon>Mycobacteriaceae</taxon>
        <taxon>Mycolicibacterium</taxon>
    </lineage>
</organism>
<dbReference type="InterPro" id="IPR051791">
    <property type="entry name" value="Pra-immunoreactive"/>
</dbReference>
<sequence>MVPSAPAGYEYAGAWIRLFGTLIDSVIGIVPIMLVLGLVVVAHGGGVDYFDYLSDPGRSGWVTGVFVYLLTSGVMIAWLALWQAKAGASPGMMLLRLRVRASDALGPPSIASAAIRNLITVMAVMNSVTGQEWVDNLLSLVGLVAYAAIGISIAKSPTHQGFHDRLAGGTYVLRRVH</sequence>
<evidence type="ECO:0000256" key="6">
    <source>
        <dbReference type="SAM" id="Phobius"/>
    </source>
</evidence>
<dbReference type="AlphaFoldDB" id="A0AAI8U2I3"/>
<feature type="transmembrane region" description="Helical" evidence="6">
    <location>
        <begin position="137"/>
        <end position="154"/>
    </location>
</feature>
<accession>A0AAI8U2I3</accession>
<gene>
    <name evidence="9" type="ORF">hbim_06781</name>
    <name evidence="8" type="ORF">MMAGJ_74570</name>
</gene>
<name>A0AAI8U2I3_MYCME</name>
<feature type="transmembrane region" description="Helical" evidence="6">
    <location>
        <begin position="65"/>
        <end position="84"/>
    </location>
</feature>
<dbReference type="PANTHER" id="PTHR36115:SF4">
    <property type="entry name" value="MEMBRANE PROTEIN"/>
    <property type="match status" value="1"/>
</dbReference>
<evidence type="ECO:0000256" key="5">
    <source>
        <dbReference type="ARBA" id="ARBA00023136"/>
    </source>
</evidence>
<protein>
    <submittedName>
        <fullName evidence="8">RDD family protein</fullName>
    </submittedName>
</protein>
<proteinExistence type="predicted"/>
<dbReference type="Pfam" id="PF06271">
    <property type="entry name" value="RDD"/>
    <property type="match status" value="1"/>
</dbReference>
<evidence type="ECO:0000256" key="3">
    <source>
        <dbReference type="ARBA" id="ARBA00022692"/>
    </source>
</evidence>
<evidence type="ECO:0000313" key="8">
    <source>
        <dbReference type="EMBL" id="BBX38175.1"/>
    </source>
</evidence>
<dbReference type="Proteomes" id="UP000465622">
    <property type="component" value="Chromosome"/>
</dbReference>
<keyword evidence="4 6" id="KW-1133">Transmembrane helix</keyword>
<dbReference type="Proteomes" id="UP001241092">
    <property type="component" value="Chromosome"/>
</dbReference>
<dbReference type="PANTHER" id="PTHR36115">
    <property type="entry name" value="PROLINE-RICH ANTIGEN HOMOLOG-RELATED"/>
    <property type="match status" value="1"/>
</dbReference>
<evidence type="ECO:0000256" key="2">
    <source>
        <dbReference type="ARBA" id="ARBA00022475"/>
    </source>
</evidence>
<evidence type="ECO:0000256" key="4">
    <source>
        <dbReference type="ARBA" id="ARBA00022989"/>
    </source>
</evidence>
<dbReference type="EMBL" id="AP027452">
    <property type="protein sequence ID" value="BDY32811.1"/>
    <property type="molecule type" value="Genomic_DNA"/>
</dbReference>
<dbReference type="InterPro" id="IPR010432">
    <property type="entry name" value="RDD"/>
</dbReference>